<dbReference type="InterPro" id="IPR039422">
    <property type="entry name" value="MarR/SlyA-like"/>
</dbReference>
<feature type="domain" description="HTH marR-type" evidence="1">
    <location>
        <begin position="9"/>
        <end position="141"/>
    </location>
</feature>
<dbReference type="InterPro" id="IPR036390">
    <property type="entry name" value="WH_DNA-bd_sf"/>
</dbReference>
<protein>
    <submittedName>
        <fullName evidence="2">DNA-binding transcriptional regulator, MarR family</fullName>
    </submittedName>
</protein>
<dbReference type="GO" id="GO:0003677">
    <property type="term" value="F:DNA binding"/>
    <property type="evidence" value="ECO:0007669"/>
    <property type="project" value="UniProtKB-KW"/>
</dbReference>
<evidence type="ECO:0000259" key="1">
    <source>
        <dbReference type="PROSITE" id="PS50995"/>
    </source>
</evidence>
<evidence type="ECO:0000313" key="2">
    <source>
        <dbReference type="EMBL" id="SEK56286.1"/>
    </source>
</evidence>
<dbReference type="Proteomes" id="UP000198953">
    <property type="component" value="Unassembled WGS sequence"/>
</dbReference>
<sequence>MASAPPRPTPSLLYAVKRLELAIRARLDEMLRGSGVTTPQYTALTVLEHRDGITAAQLARDSFVTPQAMADLIHALDRRHLIRRAVNPGNKRELLIYLTDEGRALLGAYAEAVAALEHHMVSALSAEQAEVFRAALTASWTTLNPPRSRTPAGGALRATAG</sequence>
<dbReference type="OrthoDB" id="3177763at2"/>
<dbReference type="Gene3D" id="1.10.10.10">
    <property type="entry name" value="Winged helix-like DNA-binding domain superfamily/Winged helix DNA-binding domain"/>
    <property type="match status" value="1"/>
</dbReference>
<dbReference type="InterPro" id="IPR036388">
    <property type="entry name" value="WH-like_DNA-bd_sf"/>
</dbReference>
<name>A0A1H7I166_9ACTN</name>
<keyword evidence="2" id="KW-0238">DNA-binding</keyword>
<dbReference type="SMART" id="SM00347">
    <property type="entry name" value="HTH_MARR"/>
    <property type="match status" value="1"/>
</dbReference>
<dbReference type="PANTHER" id="PTHR33164:SF43">
    <property type="entry name" value="HTH-TYPE TRANSCRIPTIONAL REPRESSOR YETL"/>
    <property type="match status" value="1"/>
</dbReference>
<dbReference type="PANTHER" id="PTHR33164">
    <property type="entry name" value="TRANSCRIPTIONAL REGULATOR, MARR FAMILY"/>
    <property type="match status" value="1"/>
</dbReference>
<dbReference type="EMBL" id="FOBF01000002">
    <property type="protein sequence ID" value="SEK56286.1"/>
    <property type="molecule type" value="Genomic_DNA"/>
</dbReference>
<accession>A0A1H7I166</accession>
<dbReference type="AlphaFoldDB" id="A0A1H7I166"/>
<dbReference type="PROSITE" id="PS50995">
    <property type="entry name" value="HTH_MARR_2"/>
    <property type="match status" value="1"/>
</dbReference>
<dbReference type="SUPFAM" id="SSF46785">
    <property type="entry name" value="Winged helix' DNA-binding domain"/>
    <property type="match status" value="1"/>
</dbReference>
<reference evidence="2 3" key="1">
    <citation type="submission" date="2016-10" db="EMBL/GenBank/DDBJ databases">
        <authorList>
            <person name="de Groot N.N."/>
        </authorList>
    </citation>
    <scope>NUCLEOTIDE SEQUENCE [LARGE SCALE GENOMIC DNA]</scope>
    <source>
        <strain evidence="2 3">DSM 43357</strain>
    </source>
</reference>
<keyword evidence="3" id="KW-1185">Reference proteome</keyword>
<dbReference type="GO" id="GO:0006950">
    <property type="term" value="P:response to stress"/>
    <property type="evidence" value="ECO:0007669"/>
    <property type="project" value="TreeGrafter"/>
</dbReference>
<dbReference type="InterPro" id="IPR000835">
    <property type="entry name" value="HTH_MarR-typ"/>
</dbReference>
<gene>
    <name evidence="2" type="ORF">SAMN05660976_00659</name>
</gene>
<proteinExistence type="predicted"/>
<dbReference type="GO" id="GO:0003700">
    <property type="term" value="F:DNA-binding transcription factor activity"/>
    <property type="evidence" value="ECO:0007669"/>
    <property type="project" value="InterPro"/>
</dbReference>
<evidence type="ECO:0000313" key="3">
    <source>
        <dbReference type="Proteomes" id="UP000198953"/>
    </source>
</evidence>
<dbReference type="Pfam" id="PF12802">
    <property type="entry name" value="MarR_2"/>
    <property type="match status" value="1"/>
</dbReference>
<dbReference type="STRING" id="46177.SAMN05660976_00659"/>
<dbReference type="RefSeq" id="WP_091098158.1">
    <property type="nucleotide sequence ID" value="NZ_FOBF01000002.1"/>
</dbReference>
<organism evidence="2 3">
    <name type="scientific">Nonomuraea pusilla</name>
    <dbReference type="NCBI Taxonomy" id="46177"/>
    <lineage>
        <taxon>Bacteria</taxon>
        <taxon>Bacillati</taxon>
        <taxon>Actinomycetota</taxon>
        <taxon>Actinomycetes</taxon>
        <taxon>Streptosporangiales</taxon>
        <taxon>Streptosporangiaceae</taxon>
        <taxon>Nonomuraea</taxon>
    </lineage>
</organism>